<gene>
    <name evidence="8" type="ORF">EW145_g8</name>
</gene>
<keyword evidence="6" id="KW-0012">Acyltransferase</keyword>
<comment type="subcellular location">
    <subcellularLocation>
        <location evidence="1">Membrane</location>
        <topology evidence="1">Multi-pass membrane protein</topology>
    </subcellularLocation>
</comment>
<feature type="transmembrane region" description="Helical" evidence="7">
    <location>
        <begin position="427"/>
        <end position="449"/>
    </location>
</feature>
<dbReference type="GO" id="GO:0046474">
    <property type="term" value="P:glycerophospholipid biosynthetic process"/>
    <property type="evidence" value="ECO:0007669"/>
    <property type="project" value="TreeGrafter"/>
</dbReference>
<dbReference type="AlphaFoldDB" id="A0A4S4LLP7"/>
<evidence type="ECO:0000256" key="1">
    <source>
        <dbReference type="ARBA" id="ARBA00004141"/>
    </source>
</evidence>
<evidence type="ECO:0008006" key="10">
    <source>
        <dbReference type="Google" id="ProtNLM"/>
    </source>
</evidence>
<dbReference type="OrthoDB" id="286734at2759"/>
<keyword evidence="4 7" id="KW-1133">Transmembrane helix</keyword>
<keyword evidence="2" id="KW-0808">Transferase</keyword>
<keyword evidence="5 7" id="KW-0472">Membrane</keyword>
<dbReference type="InterPro" id="IPR049941">
    <property type="entry name" value="LPLAT_7/PORCN-like"/>
</dbReference>
<protein>
    <recommendedName>
        <fullName evidence="10">MBOAT-domain-containing protein</fullName>
    </recommendedName>
</protein>
<reference evidence="8 9" key="1">
    <citation type="submission" date="2019-02" db="EMBL/GenBank/DDBJ databases">
        <title>Genome sequencing of the rare red list fungi Phellinidium pouzarii.</title>
        <authorList>
            <person name="Buettner E."/>
            <person name="Kellner H."/>
        </authorList>
    </citation>
    <scope>NUCLEOTIDE SEQUENCE [LARGE SCALE GENOMIC DNA]</scope>
    <source>
        <strain evidence="8 9">DSM 108285</strain>
    </source>
</reference>
<evidence type="ECO:0000256" key="5">
    <source>
        <dbReference type="ARBA" id="ARBA00023136"/>
    </source>
</evidence>
<feature type="transmembrane region" description="Helical" evidence="7">
    <location>
        <begin position="230"/>
        <end position="251"/>
    </location>
</feature>
<dbReference type="GO" id="GO:0003841">
    <property type="term" value="F:1-acylglycerol-3-phosphate O-acyltransferase activity"/>
    <property type="evidence" value="ECO:0007669"/>
    <property type="project" value="TreeGrafter"/>
</dbReference>
<evidence type="ECO:0000256" key="4">
    <source>
        <dbReference type="ARBA" id="ARBA00022989"/>
    </source>
</evidence>
<sequence length="526" mass="58762">MDALFRPLADALGASVDQVKLISCLLISYPLGSVFIRLPSGNHAVKHLFNIAVTLFYMVGMLGIWSAVAQLLVSILVTFFIAKNVQGSKMPWIVFWFTMAHLMVNHIIRAVFNLSYETTEVTGPQMVLVMKLTTFAWNVYDGRRAAEDLDKWQLDKRVVKYPSLLAFLVFGHFHSFFFPGFLVGPYLDFASYISLVDESLFSTKKGKEKEAFTGGRRIPKGRKRVAYKKLLIGLAFLGLYVTQIGTFNLGVSLQKWFVQKNLLYRIVFIQLCGFIERTKYYAIWTMTEGASILTGLGFSGYGPNGESLWNDAANVDIPNIEFAPNFKVLLDSWNMKTNVWLRECVYKRVTPKGKKAGFRSSMLTFGTSALWHGFAGGYYIAFFYGGFVQTVGRLCRSNIRPLLLPANISKNAKELPPPTLAKRVYDIISVVCAVMLINYAAMPFMLLGLRESLNGWSAVGWYGHVIIGGAMAFFYLGGTQYLQGVQAKRVKKLDAPKKDSGLSTPGMPNPMAAPVDVALDEVDKKL</sequence>
<evidence type="ECO:0000256" key="7">
    <source>
        <dbReference type="SAM" id="Phobius"/>
    </source>
</evidence>
<keyword evidence="9" id="KW-1185">Reference proteome</keyword>
<organism evidence="8 9">
    <name type="scientific">Phellinidium pouzarii</name>
    <dbReference type="NCBI Taxonomy" id="167371"/>
    <lineage>
        <taxon>Eukaryota</taxon>
        <taxon>Fungi</taxon>
        <taxon>Dikarya</taxon>
        <taxon>Basidiomycota</taxon>
        <taxon>Agaricomycotina</taxon>
        <taxon>Agaricomycetes</taxon>
        <taxon>Hymenochaetales</taxon>
        <taxon>Hymenochaetaceae</taxon>
        <taxon>Phellinidium</taxon>
    </lineage>
</organism>
<dbReference type="PANTHER" id="PTHR13906">
    <property type="entry name" value="PORCUPINE"/>
    <property type="match status" value="1"/>
</dbReference>
<dbReference type="GO" id="GO:0016020">
    <property type="term" value="C:membrane"/>
    <property type="evidence" value="ECO:0007669"/>
    <property type="project" value="UniProtKB-SubCell"/>
</dbReference>
<feature type="transmembrane region" description="Helical" evidence="7">
    <location>
        <begin position="161"/>
        <end position="182"/>
    </location>
</feature>
<feature type="transmembrane region" description="Helical" evidence="7">
    <location>
        <begin position="93"/>
        <end position="112"/>
    </location>
</feature>
<feature type="transmembrane region" description="Helical" evidence="7">
    <location>
        <begin position="21"/>
        <end position="39"/>
    </location>
</feature>
<dbReference type="GO" id="GO:0005783">
    <property type="term" value="C:endoplasmic reticulum"/>
    <property type="evidence" value="ECO:0007669"/>
    <property type="project" value="TreeGrafter"/>
</dbReference>
<evidence type="ECO:0000256" key="2">
    <source>
        <dbReference type="ARBA" id="ARBA00022679"/>
    </source>
</evidence>
<evidence type="ECO:0000313" key="9">
    <source>
        <dbReference type="Proteomes" id="UP000308199"/>
    </source>
</evidence>
<comment type="caution">
    <text evidence="8">The sequence shown here is derived from an EMBL/GenBank/DDBJ whole genome shotgun (WGS) entry which is preliminary data.</text>
</comment>
<feature type="transmembrane region" description="Helical" evidence="7">
    <location>
        <begin position="124"/>
        <end position="140"/>
    </location>
</feature>
<proteinExistence type="predicted"/>
<dbReference type="PANTHER" id="PTHR13906:SF4">
    <property type="entry name" value="LYSOPHOSPHOLIPID ACYLTRANSFERASE 6"/>
    <property type="match status" value="1"/>
</dbReference>
<feature type="transmembrane region" description="Helical" evidence="7">
    <location>
        <begin position="51"/>
        <end position="81"/>
    </location>
</feature>
<accession>A0A4S4LLP7</accession>
<evidence type="ECO:0000256" key="6">
    <source>
        <dbReference type="ARBA" id="ARBA00023315"/>
    </source>
</evidence>
<name>A0A4S4LLP7_9AGAM</name>
<keyword evidence="3 7" id="KW-0812">Transmembrane</keyword>
<dbReference type="Proteomes" id="UP000308199">
    <property type="component" value="Unassembled WGS sequence"/>
</dbReference>
<dbReference type="GO" id="GO:0030258">
    <property type="term" value="P:lipid modification"/>
    <property type="evidence" value="ECO:0007669"/>
    <property type="project" value="TreeGrafter"/>
</dbReference>
<feature type="transmembrane region" description="Helical" evidence="7">
    <location>
        <begin position="461"/>
        <end position="482"/>
    </location>
</feature>
<evidence type="ECO:0000313" key="8">
    <source>
        <dbReference type="EMBL" id="THH12341.1"/>
    </source>
</evidence>
<dbReference type="EMBL" id="SGPK01000001">
    <property type="protein sequence ID" value="THH12341.1"/>
    <property type="molecule type" value="Genomic_DNA"/>
</dbReference>
<evidence type="ECO:0000256" key="3">
    <source>
        <dbReference type="ARBA" id="ARBA00022692"/>
    </source>
</evidence>
<dbReference type="GO" id="GO:0047184">
    <property type="term" value="F:1-acylglycerophosphocholine O-acyltransferase activity"/>
    <property type="evidence" value="ECO:0007669"/>
    <property type="project" value="TreeGrafter"/>
</dbReference>
<dbReference type="Pfam" id="PF03062">
    <property type="entry name" value="MBOAT"/>
    <property type="match status" value="1"/>
</dbReference>
<dbReference type="InterPro" id="IPR004299">
    <property type="entry name" value="MBOAT_fam"/>
</dbReference>